<protein>
    <recommendedName>
        <fullName evidence="1">RNA-editing substrate-binding complex 6 protein domain-containing protein</fullName>
    </recommendedName>
</protein>
<evidence type="ECO:0000313" key="2">
    <source>
        <dbReference type="EMBL" id="CAK9010884.1"/>
    </source>
</evidence>
<organism evidence="2 3">
    <name type="scientific">Durusdinium trenchii</name>
    <dbReference type="NCBI Taxonomy" id="1381693"/>
    <lineage>
        <taxon>Eukaryota</taxon>
        <taxon>Sar</taxon>
        <taxon>Alveolata</taxon>
        <taxon>Dinophyceae</taxon>
        <taxon>Suessiales</taxon>
        <taxon>Symbiodiniaceae</taxon>
        <taxon>Durusdinium</taxon>
    </lineage>
</organism>
<dbReference type="InterPro" id="IPR058917">
    <property type="entry name" value="RESC6_dom"/>
</dbReference>
<sequence>MSRRSRRLAQDIAAAPSAHAAWELLRSQANFDQIHVAACLHRMATQQASPPALQELLSYVEPEKLDVDMLAINCWSLAKLHKAPGTQALWRRLVSRAELQRPEFSARHLSNLLWSVARCRETEAKSLLEELPRQVQDMSPQGLANCFWAISKLQGDNLQVVDVLANEAKLRASELKAQDLTSILWSASTFAVRFNDLIRVLAEHAAICAPQQSARQLTNAAWALATVSPEQMRKTVEIIVQKALQRGPLTRDLCNLSWALAAVRGQASPLMVETIEGLQHPTVGLIWALCVTRACAGPLLMAGVRTGRLSGGPAEVAQLLWCQATVRATGSELLTAATEHLPELSSVDVSRCVWAAAILESELPAAKQLVLQAAEVSLHDAATVVQVSWSLTRLQLYVPQLLERFSFLEALRPQDMALGAWVLAFWHFVGNRTFFEDIGADLTYFGAQDLSNLAWAMAIQLVTNEPLVVAIAVAAQRKISSEMTPQHLCNLIWSFAAMSWSGVNHFIPTLTRWSNEVLQRSHEVETLGLAATSWSLATATARQPRRSTAGGAQQALMDLSDERFPMAD</sequence>
<keyword evidence="3" id="KW-1185">Reference proteome</keyword>
<comment type="caution">
    <text evidence="2">The sequence shown here is derived from an EMBL/GenBank/DDBJ whole genome shotgun (WGS) entry which is preliminary data.</text>
</comment>
<dbReference type="InterPro" id="IPR050870">
    <property type="entry name" value="FAST_kinase"/>
</dbReference>
<dbReference type="EMBL" id="CAXAMN010004769">
    <property type="protein sequence ID" value="CAK9010884.1"/>
    <property type="molecule type" value="Genomic_DNA"/>
</dbReference>
<gene>
    <name evidence="2" type="ORF">CCMP2556_LOCUS10248</name>
</gene>
<dbReference type="Pfam" id="PF26188">
    <property type="entry name" value="RESC6"/>
    <property type="match status" value="1"/>
</dbReference>
<dbReference type="Proteomes" id="UP001642484">
    <property type="component" value="Unassembled WGS sequence"/>
</dbReference>
<accession>A0ABP0J9K8</accession>
<evidence type="ECO:0000313" key="3">
    <source>
        <dbReference type="Proteomes" id="UP001642484"/>
    </source>
</evidence>
<dbReference type="PANTHER" id="PTHR21228:SF40">
    <property type="entry name" value="LD45607P"/>
    <property type="match status" value="1"/>
</dbReference>
<feature type="domain" description="RNA-editing substrate-binding complex 6 protein" evidence="1">
    <location>
        <begin position="78"/>
        <end position="217"/>
    </location>
</feature>
<evidence type="ECO:0000259" key="1">
    <source>
        <dbReference type="Pfam" id="PF26188"/>
    </source>
</evidence>
<dbReference type="PANTHER" id="PTHR21228">
    <property type="entry name" value="FAST LEU-RICH DOMAIN-CONTAINING"/>
    <property type="match status" value="1"/>
</dbReference>
<proteinExistence type="predicted"/>
<reference evidence="2 3" key="1">
    <citation type="submission" date="2024-02" db="EMBL/GenBank/DDBJ databases">
        <authorList>
            <person name="Chen Y."/>
            <person name="Shah S."/>
            <person name="Dougan E. K."/>
            <person name="Thang M."/>
            <person name="Chan C."/>
        </authorList>
    </citation>
    <scope>NUCLEOTIDE SEQUENCE [LARGE SCALE GENOMIC DNA]</scope>
</reference>
<name>A0ABP0J9K8_9DINO</name>